<keyword evidence="7" id="KW-0862">Zinc</keyword>
<evidence type="ECO:0000313" key="12">
    <source>
        <dbReference type="EMBL" id="KAK3103186.1"/>
    </source>
</evidence>
<keyword evidence="8" id="KW-1133">Transmembrane helix</keyword>
<evidence type="ECO:0000256" key="7">
    <source>
        <dbReference type="ARBA" id="ARBA00022833"/>
    </source>
</evidence>
<dbReference type="SUPFAM" id="SSF57850">
    <property type="entry name" value="RING/U-box"/>
    <property type="match status" value="1"/>
</dbReference>
<protein>
    <recommendedName>
        <fullName evidence="11">RING-CH-type domain-containing protein</fullName>
    </recommendedName>
</protein>
<evidence type="ECO:0000256" key="1">
    <source>
        <dbReference type="ARBA" id="ARBA00004141"/>
    </source>
</evidence>
<dbReference type="InterPro" id="IPR013083">
    <property type="entry name" value="Znf_RING/FYVE/PHD"/>
</dbReference>
<comment type="subcellular location">
    <subcellularLocation>
        <location evidence="1">Membrane</location>
        <topology evidence="1">Multi-pass membrane protein</topology>
    </subcellularLocation>
</comment>
<keyword evidence="3" id="KW-0812">Transmembrane</keyword>
<dbReference type="AlphaFoldDB" id="A0AA89C250"/>
<dbReference type="PANTHER" id="PTHR46065">
    <property type="entry name" value="E3 UBIQUITIN-PROTEIN LIGASE MARCH 2/3 FAMILY MEMBER"/>
    <property type="match status" value="1"/>
</dbReference>
<evidence type="ECO:0000256" key="4">
    <source>
        <dbReference type="ARBA" id="ARBA00022723"/>
    </source>
</evidence>
<evidence type="ECO:0000256" key="6">
    <source>
        <dbReference type="ARBA" id="ARBA00022786"/>
    </source>
</evidence>
<evidence type="ECO:0000256" key="5">
    <source>
        <dbReference type="ARBA" id="ARBA00022771"/>
    </source>
</evidence>
<dbReference type="Pfam" id="PF12906">
    <property type="entry name" value="RINGv"/>
    <property type="match status" value="1"/>
</dbReference>
<dbReference type="SMART" id="SM00744">
    <property type="entry name" value="RINGv"/>
    <property type="match status" value="1"/>
</dbReference>
<sequence length="159" mass="17431">MSVSTEKLFSRSGENKSEDGGRSDEDMELRQVKSDPIPSGNDDATPTSTTTATDIDLVLPTSSTSTTSSSETVCRICQSGSRDTSEELQTTACDCKGNMSRVHETCLRQWVRYKGSNKCEICNVRFGNILAPPNPGILQLEALQQLQWHLDRIKAVQSS</sequence>
<keyword evidence="5" id="KW-0863">Zinc-finger</keyword>
<evidence type="ECO:0000256" key="9">
    <source>
        <dbReference type="ARBA" id="ARBA00023136"/>
    </source>
</evidence>
<evidence type="ECO:0000256" key="3">
    <source>
        <dbReference type="ARBA" id="ARBA00022692"/>
    </source>
</evidence>
<dbReference type="Proteomes" id="UP001186944">
    <property type="component" value="Unassembled WGS sequence"/>
</dbReference>
<dbReference type="Gene3D" id="3.30.40.10">
    <property type="entry name" value="Zinc/RING finger domain, C3HC4 (zinc finger)"/>
    <property type="match status" value="1"/>
</dbReference>
<keyword evidence="13" id="KW-1185">Reference proteome</keyword>
<feature type="compositionally biased region" description="Low complexity" evidence="10">
    <location>
        <begin position="42"/>
        <end position="68"/>
    </location>
</feature>
<dbReference type="GO" id="GO:0008270">
    <property type="term" value="F:zinc ion binding"/>
    <property type="evidence" value="ECO:0007669"/>
    <property type="project" value="UniProtKB-KW"/>
</dbReference>
<proteinExistence type="predicted"/>
<keyword evidence="6" id="KW-0833">Ubl conjugation pathway</keyword>
<feature type="compositionally biased region" description="Basic and acidic residues" evidence="10">
    <location>
        <begin position="13"/>
        <end position="33"/>
    </location>
</feature>
<dbReference type="EMBL" id="VSWD01000005">
    <property type="protein sequence ID" value="KAK3103186.1"/>
    <property type="molecule type" value="Genomic_DNA"/>
</dbReference>
<gene>
    <name evidence="12" type="ORF">FSP39_017148</name>
</gene>
<dbReference type="GO" id="GO:0016020">
    <property type="term" value="C:membrane"/>
    <property type="evidence" value="ECO:0007669"/>
    <property type="project" value="UniProtKB-SubCell"/>
</dbReference>
<evidence type="ECO:0000256" key="10">
    <source>
        <dbReference type="SAM" id="MobiDB-lite"/>
    </source>
</evidence>
<evidence type="ECO:0000259" key="11">
    <source>
        <dbReference type="PROSITE" id="PS51292"/>
    </source>
</evidence>
<dbReference type="InterPro" id="IPR011016">
    <property type="entry name" value="Znf_RING-CH"/>
</dbReference>
<reference evidence="12" key="1">
    <citation type="submission" date="2019-08" db="EMBL/GenBank/DDBJ databases">
        <title>The improved chromosome-level genome for the pearl oyster Pinctada fucata martensii using PacBio sequencing and Hi-C.</title>
        <authorList>
            <person name="Zheng Z."/>
        </authorList>
    </citation>
    <scope>NUCLEOTIDE SEQUENCE</scope>
    <source>
        <strain evidence="12">ZZ-2019</strain>
        <tissue evidence="12">Adductor muscle</tissue>
    </source>
</reference>
<keyword evidence="4" id="KW-0479">Metal-binding</keyword>
<feature type="region of interest" description="Disordered" evidence="10">
    <location>
        <begin position="1"/>
        <end position="68"/>
    </location>
</feature>
<evidence type="ECO:0000256" key="8">
    <source>
        <dbReference type="ARBA" id="ARBA00022989"/>
    </source>
</evidence>
<name>A0AA89C250_PINIB</name>
<dbReference type="GO" id="GO:0016567">
    <property type="term" value="P:protein ubiquitination"/>
    <property type="evidence" value="ECO:0007669"/>
    <property type="project" value="TreeGrafter"/>
</dbReference>
<keyword evidence="9" id="KW-0472">Membrane</keyword>
<dbReference type="PANTHER" id="PTHR46065:SF3">
    <property type="entry name" value="FI20425P1"/>
    <property type="match status" value="1"/>
</dbReference>
<accession>A0AA89C250</accession>
<dbReference type="PROSITE" id="PS51292">
    <property type="entry name" value="ZF_RING_CH"/>
    <property type="match status" value="1"/>
</dbReference>
<feature type="domain" description="RING-CH-type" evidence="11">
    <location>
        <begin position="66"/>
        <end position="129"/>
    </location>
</feature>
<evidence type="ECO:0000313" key="13">
    <source>
        <dbReference type="Proteomes" id="UP001186944"/>
    </source>
</evidence>
<organism evidence="12 13">
    <name type="scientific">Pinctada imbricata</name>
    <name type="common">Atlantic pearl-oyster</name>
    <name type="synonym">Pinctada martensii</name>
    <dbReference type="NCBI Taxonomy" id="66713"/>
    <lineage>
        <taxon>Eukaryota</taxon>
        <taxon>Metazoa</taxon>
        <taxon>Spiralia</taxon>
        <taxon>Lophotrochozoa</taxon>
        <taxon>Mollusca</taxon>
        <taxon>Bivalvia</taxon>
        <taxon>Autobranchia</taxon>
        <taxon>Pteriomorphia</taxon>
        <taxon>Pterioida</taxon>
        <taxon>Pterioidea</taxon>
        <taxon>Pteriidae</taxon>
        <taxon>Pinctada</taxon>
    </lineage>
</organism>
<comment type="caution">
    <text evidence="12">The sequence shown here is derived from an EMBL/GenBank/DDBJ whole genome shotgun (WGS) entry which is preliminary data.</text>
</comment>
<evidence type="ECO:0000256" key="2">
    <source>
        <dbReference type="ARBA" id="ARBA00022679"/>
    </source>
</evidence>
<keyword evidence="2" id="KW-0808">Transferase</keyword>
<dbReference type="GO" id="GO:0004842">
    <property type="term" value="F:ubiquitin-protein transferase activity"/>
    <property type="evidence" value="ECO:0007669"/>
    <property type="project" value="TreeGrafter"/>
</dbReference>